<dbReference type="PANTHER" id="PTHR24345">
    <property type="entry name" value="SERINE/THREONINE-PROTEIN KINASE PLK"/>
    <property type="match status" value="1"/>
</dbReference>
<dbReference type="GO" id="GO:0004674">
    <property type="term" value="F:protein serine/threonine kinase activity"/>
    <property type="evidence" value="ECO:0007669"/>
    <property type="project" value="UniProtKB-KW"/>
</dbReference>
<reference evidence="7" key="1">
    <citation type="submission" date="2021-12" db="EMBL/GenBank/DDBJ databases">
        <title>Prjna785345.</title>
        <authorList>
            <person name="Rujirawat T."/>
            <person name="Krajaejun T."/>
        </authorList>
    </citation>
    <scope>NUCLEOTIDE SEQUENCE</scope>
    <source>
        <strain evidence="7">Pi057C3</strain>
    </source>
</reference>
<dbReference type="PANTHER" id="PTHR24345:SF91">
    <property type="entry name" value="SERINE_THREONINE-PROTEIN KINASE PLK4"/>
    <property type="match status" value="1"/>
</dbReference>
<dbReference type="Gene3D" id="1.10.510.10">
    <property type="entry name" value="Transferase(Phosphotransferase) domain 1"/>
    <property type="match status" value="1"/>
</dbReference>
<comment type="caution">
    <text evidence="7">The sequence shown here is derived from an EMBL/GenBank/DDBJ whole genome shotgun (WGS) entry which is preliminary data.</text>
</comment>
<evidence type="ECO:0000313" key="8">
    <source>
        <dbReference type="Proteomes" id="UP001209570"/>
    </source>
</evidence>
<proteinExistence type="predicted"/>
<keyword evidence="1" id="KW-0723">Serine/threonine-protein kinase</keyword>
<dbReference type="CDD" id="cd00180">
    <property type="entry name" value="PKc"/>
    <property type="match status" value="1"/>
</dbReference>
<protein>
    <recommendedName>
        <fullName evidence="6">Protein kinase domain-containing protein</fullName>
    </recommendedName>
</protein>
<dbReference type="GO" id="GO:0005524">
    <property type="term" value="F:ATP binding"/>
    <property type="evidence" value="ECO:0007669"/>
    <property type="project" value="UniProtKB-KW"/>
</dbReference>
<keyword evidence="3" id="KW-0547">Nucleotide-binding</keyword>
<sequence>MASRANEIVLQRLAASADGATSVDVVMCPATKRRRVVKRTLTTHSRAAAQSALKELDVLLALQGKTRHVVQLLEYRLDGPHLLLSQELCERGDLFDVLRSESTGASPKDGLTTSEPALRRTFHQIVRAVSELHRVGFAHMDLSLENVLVRRNGDVCLTDFGLAQRFQRDAHGDVIPQVLPFGGVAKPAYAAPEQHADRSAFDVTQADAWALGVLLWMLVTRTPLVQTATPEDAFFRRMQNRGAWWALESTRRLRHASWELRDLLHRLLDPSPSSRLTVDAVLQHPWLRLRPTPSLIKTKDQAPCVTRLRSRSSGSRVEISLEATRVPIAVSSSHAK</sequence>
<evidence type="ECO:0000256" key="1">
    <source>
        <dbReference type="ARBA" id="ARBA00022527"/>
    </source>
</evidence>
<accession>A0AAD5M2D1</accession>
<keyword evidence="5" id="KW-0067">ATP-binding</keyword>
<evidence type="ECO:0000256" key="4">
    <source>
        <dbReference type="ARBA" id="ARBA00022777"/>
    </source>
</evidence>
<dbReference type="EMBL" id="JAKCXM010000115">
    <property type="protein sequence ID" value="KAJ0401910.1"/>
    <property type="molecule type" value="Genomic_DNA"/>
</dbReference>
<evidence type="ECO:0000256" key="2">
    <source>
        <dbReference type="ARBA" id="ARBA00022679"/>
    </source>
</evidence>
<dbReference type="InterPro" id="IPR000719">
    <property type="entry name" value="Prot_kinase_dom"/>
</dbReference>
<evidence type="ECO:0000313" key="7">
    <source>
        <dbReference type="EMBL" id="KAJ0401910.1"/>
    </source>
</evidence>
<keyword evidence="8" id="KW-1185">Reference proteome</keyword>
<feature type="domain" description="Protein kinase" evidence="6">
    <location>
        <begin position="1"/>
        <end position="287"/>
    </location>
</feature>
<dbReference type="PROSITE" id="PS50011">
    <property type="entry name" value="PROTEIN_KINASE_DOM"/>
    <property type="match status" value="1"/>
</dbReference>
<dbReference type="InterPro" id="IPR011009">
    <property type="entry name" value="Kinase-like_dom_sf"/>
</dbReference>
<keyword evidence="4" id="KW-0418">Kinase</keyword>
<dbReference type="SUPFAM" id="SSF56112">
    <property type="entry name" value="Protein kinase-like (PK-like)"/>
    <property type="match status" value="1"/>
</dbReference>
<evidence type="ECO:0000256" key="3">
    <source>
        <dbReference type="ARBA" id="ARBA00022741"/>
    </source>
</evidence>
<dbReference type="AlphaFoldDB" id="A0AAD5M2D1"/>
<gene>
    <name evidence="7" type="ORF">P43SY_003527</name>
</gene>
<evidence type="ECO:0000259" key="6">
    <source>
        <dbReference type="PROSITE" id="PS50011"/>
    </source>
</evidence>
<keyword evidence="2" id="KW-0808">Transferase</keyword>
<evidence type="ECO:0000256" key="5">
    <source>
        <dbReference type="ARBA" id="ARBA00022840"/>
    </source>
</evidence>
<dbReference type="GO" id="GO:0005634">
    <property type="term" value="C:nucleus"/>
    <property type="evidence" value="ECO:0007669"/>
    <property type="project" value="TreeGrafter"/>
</dbReference>
<organism evidence="7 8">
    <name type="scientific">Pythium insidiosum</name>
    <name type="common">Pythiosis disease agent</name>
    <dbReference type="NCBI Taxonomy" id="114742"/>
    <lineage>
        <taxon>Eukaryota</taxon>
        <taxon>Sar</taxon>
        <taxon>Stramenopiles</taxon>
        <taxon>Oomycota</taxon>
        <taxon>Peronosporomycetes</taxon>
        <taxon>Pythiales</taxon>
        <taxon>Pythiaceae</taxon>
        <taxon>Pythium</taxon>
    </lineage>
</organism>
<name>A0AAD5M2D1_PYTIN</name>
<dbReference type="Proteomes" id="UP001209570">
    <property type="component" value="Unassembled WGS sequence"/>
</dbReference>
<dbReference type="Pfam" id="PF00069">
    <property type="entry name" value="Pkinase"/>
    <property type="match status" value="1"/>
</dbReference>